<feature type="domain" description="HTH cro/C1-type" evidence="1">
    <location>
        <begin position="2"/>
        <end position="48"/>
    </location>
</feature>
<gene>
    <name evidence="2" type="ORF">AD952_12175</name>
    <name evidence="3" type="ORF">NKW54_12280</name>
</gene>
<organism evidence="2 4">
    <name type="scientific">Acetobacter cerevisiae</name>
    <dbReference type="NCBI Taxonomy" id="178900"/>
    <lineage>
        <taxon>Bacteria</taxon>
        <taxon>Pseudomonadati</taxon>
        <taxon>Pseudomonadota</taxon>
        <taxon>Alphaproteobacteria</taxon>
        <taxon>Acetobacterales</taxon>
        <taxon>Acetobacteraceae</taxon>
        <taxon>Acetobacter</taxon>
    </lineage>
</organism>
<keyword evidence="5" id="KW-1185">Reference proteome</keyword>
<dbReference type="InterPro" id="IPR001387">
    <property type="entry name" value="Cro/C1-type_HTH"/>
</dbReference>
<evidence type="ECO:0000313" key="4">
    <source>
        <dbReference type="Proteomes" id="UP000075312"/>
    </source>
</evidence>
<name>A0A149URR6_9PROT</name>
<dbReference type="Gene3D" id="1.10.260.40">
    <property type="entry name" value="lambda repressor-like DNA-binding domains"/>
    <property type="match status" value="1"/>
</dbReference>
<comment type="caution">
    <text evidence="2">The sequence shown here is derived from an EMBL/GenBank/DDBJ whole genome shotgun (WGS) entry which is preliminary data.</text>
</comment>
<dbReference type="InterPro" id="IPR010982">
    <property type="entry name" value="Lambda_DNA-bd_dom_sf"/>
</dbReference>
<dbReference type="CDD" id="cd00093">
    <property type="entry name" value="HTH_XRE"/>
    <property type="match status" value="1"/>
</dbReference>
<dbReference type="Pfam" id="PF01381">
    <property type="entry name" value="HTH_3"/>
    <property type="match status" value="1"/>
</dbReference>
<dbReference type="GO" id="GO:0003677">
    <property type="term" value="F:DNA binding"/>
    <property type="evidence" value="ECO:0007669"/>
    <property type="project" value="InterPro"/>
</dbReference>
<dbReference type="PATRIC" id="fig|178900.6.peg.3052"/>
<evidence type="ECO:0000259" key="1">
    <source>
        <dbReference type="PROSITE" id="PS50943"/>
    </source>
</evidence>
<evidence type="ECO:0000313" key="2">
    <source>
        <dbReference type="EMBL" id="KXV70699.1"/>
    </source>
</evidence>
<dbReference type="AlphaFoldDB" id="A0A149URR6"/>
<protein>
    <submittedName>
        <fullName evidence="2 3">Transcriptional regulator</fullName>
    </submittedName>
</protein>
<dbReference type="EMBL" id="JAMYZR010000026">
    <property type="protein sequence ID" value="MCP1246713.1"/>
    <property type="molecule type" value="Genomic_DNA"/>
</dbReference>
<reference evidence="3 5" key="2">
    <citation type="submission" date="2022-06" db="EMBL/GenBank/DDBJ databases">
        <title>Acetobacer genomes from food samples.</title>
        <authorList>
            <person name="Sombolestani A."/>
        </authorList>
    </citation>
    <scope>NUCLEOTIDE SEQUENCE [LARGE SCALE GENOMIC DNA]</scope>
    <source>
        <strain evidence="3 5">R-83281</strain>
    </source>
</reference>
<dbReference type="Proteomes" id="UP000075312">
    <property type="component" value="Unassembled WGS sequence"/>
</dbReference>
<accession>A0A149URR6</accession>
<sequence length="53" mass="5836">MGLTQAELAEACGVSRKTVNTVENCVFIPSTVLALKLARALNQPVEMLFWLEE</sequence>
<reference evidence="2 4" key="1">
    <citation type="submission" date="2015-06" db="EMBL/GenBank/DDBJ databases">
        <title>Improved classification and identification of acetic acid bacteria using matrix-assisted laser desorption/ionization time-of-flight mass spectrometry; Gluconobacter nephelii and Gluconobacter uchimurae are later heterotypic synonyms of Gluconobacter japonicus and Gluconobacter oxydans, respectively.</title>
        <authorList>
            <person name="Li L."/>
            <person name="Cleenwerck I."/>
            <person name="De Vuyst L."/>
            <person name="Vandamme P."/>
        </authorList>
    </citation>
    <scope>NUCLEOTIDE SEQUENCE [LARGE SCALE GENOMIC DNA]</scope>
    <source>
        <strain evidence="2 4">LMG 1608</strain>
    </source>
</reference>
<dbReference type="SUPFAM" id="SSF47413">
    <property type="entry name" value="lambda repressor-like DNA-binding domains"/>
    <property type="match status" value="1"/>
</dbReference>
<dbReference type="EMBL" id="LHZY01000057">
    <property type="protein sequence ID" value="KXV70699.1"/>
    <property type="molecule type" value="Genomic_DNA"/>
</dbReference>
<dbReference type="PROSITE" id="PS50943">
    <property type="entry name" value="HTH_CROC1"/>
    <property type="match status" value="1"/>
</dbReference>
<proteinExistence type="predicted"/>
<evidence type="ECO:0000313" key="5">
    <source>
        <dbReference type="Proteomes" id="UP001523543"/>
    </source>
</evidence>
<evidence type="ECO:0000313" key="3">
    <source>
        <dbReference type="EMBL" id="MCP1246713.1"/>
    </source>
</evidence>
<dbReference type="Proteomes" id="UP001523543">
    <property type="component" value="Unassembled WGS sequence"/>
</dbReference>